<reference evidence="1 2" key="1">
    <citation type="submission" date="2019-07" db="EMBL/GenBank/DDBJ databases">
        <authorList>
            <person name="Jastrzebski P J."/>
            <person name="Paukszto L."/>
            <person name="Jastrzebski P J."/>
        </authorList>
    </citation>
    <scope>NUCLEOTIDE SEQUENCE [LARGE SCALE GENOMIC DNA]</scope>
    <source>
        <strain evidence="1 2">WMS-il1</strain>
    </source>
</reference>
<proteinExistence type="predicted"/>
<sequence length="92" mass="9949">MMDICREAFTNVKPGETYWAQITPIFFVEAGGGDGYLEDGVPSPPSETVFVPKEDWHSNAVPFVTSDNSIIQTIAATNHPNSLAFNNTISSG</sequence>
<dbReference type="EMBL" id="CABIJS010000244">
    <property type="protein sequence ID" value="VUZ47518.1"/>
    <property type="molecule type" value="Genomic_DNA"/>
</dbReference>
<feature type="non-terminal residue" evidence="1">
    <location>
        <position position="92"/>
    </location>
</feature>
<accession>A0A564YLC5</accession>
<evidence type="ECO:0000313" key="1">
    <source>
        <dbReference type="EMBL" id="VUZ47518.1"/>
    </source>
</evidence>
<name>A0A564YLC5_HYMDI</name>
<protein>
    <submittedName>
        <fullName evidence="1">Uncharacterized protein</fullName>
    </submittedName>
</protein>
<keyword evidence="2" id="KW-1185">Reference proteome</keyword>
<dbReference type="AlphaFoldDB" id="A0A564YLC5"/>
<organism evidence="1 2">
    <name type="scientific">Hymenolepis diminuta</name>
    <name type="common">Rat tapeworm</name>
    <dbReference type="NCBI Taxonomy" id="6216"/>
    <lineage>
        <taxon>Eukaryota</taxon>
        <taxon>Metazoa</taxon>
        <taxon>Spiralia</taxon>
        <taxon>Lophotrochozoa</taxon>
        <taxon>Platyhelminthes</taxon>
        <taxon>Cestoda</taxon>
        <taxon>Eucestoda</taxon>
        <taxon>Cyclophyllidea</taxon>
        <taxon>Hymenolepididae</taxon>
        <taxon>Hymenolepis</taxon>
    </lineage>
</organism>
<evidence type="ECO:0000313" key="2">
    <source>
        <dbReference type="Proteomes" id="UP000321570"/>
    </source>
</evidence>
<gene>
    <name evidence="1" type="ORF">WMSIL1_LOCUS7062</name>
</gene>
<dbReference type="Proteomes" id="UP000321570">
    <property type="component" value="Unassembled WGS sequence"/>
</dbReference>